<dbReference type="InterPro" id="IPR013332">
    <property type="entry name" value="KPR_N"/>
</dbReference>
<dbReference type="EC" id="1.1.1.169" evidence="3 10"/>
<dbReference type="NCBIfam" id="TIGR00745">
    <property type="entry name" value="apbA_panE"/>
    <property type="match status" value="1"/>
</dbReference>
<dbReference type="RefSeq" id="WP_311361695.1">
    <property type="nucleotide sequence ID" value="NZ_JAVRIE010000003.1"/>
</dbReference>
<dbReference type="SUPFAM" id="SSF48179">
    <property type="entry name" value="6-phosphogluconate dehydrogenase C-terminal domain-like"/>
    <property type="match status" value="1"/>
</dbReference>
<reference evidence="13 14" key="1">
    <citation type="submission" date="2023-09" db="EMBL/GenBank/DDBJ databases">
        <authorList>
            <person name="Rey-Velasco X."/>
        </authorList>
    </citation>
    <scope>NUCLEOTIDE SEQUENCE [LARGE SCALE GENOMIC DNA]</scope>
    <source>
        <strain evidence="13 14">W409</strain>
    </source>
</reference>
<dbReference type="GO" id="GO:0008677">
    <property type="term" value="F:2-dehydropantoate 2-reductase activity"/>
    <property type="evidence" value="ECO:0007669"/>
    <property type="project" value="UniProtKB-EC"/>
</dbReference>
<evidence type="ECO:0000256" key="4">
    <source>
        <dbReference type="ARBA" id="ARBA00019465"/>
    </source>
</evidence>
<accession>A0AAW8R0V5</accession>
<dbReference type="InterPro" id="IPR050838">
    <property type="entry name" value="Ketopantoate_reductase"/>
</dbReference>
<dbReference type="PANTHER" id="PTHR43765:SF2">
    <property type="entry name" value="2-DEHYDROPANTOATE 2-REDUCTASE"/>
    <property type="match status" value="1"/>
</dbReference>
<sequence>MKVGIIGRGAIGVCLASYLSKQNQMQTVLFIRDTYEPISPLYLQQVDGVDIAITAPQVNLNAETLKDIDLLILPIKHYQVETTLLALQGKLSHHTTVLLLHNGMGTQALIEKHLPNTPYLIGITTDAAYQVSANRFHQVACGKLEIGCPIQTSEIDSRNVSTRSMTELMKLHPRLTWREDIEYAQYQKLAINAAINPLSATKNCKNGQVKHFKDELKQIKSEIFDLYEFMNLPIDNHELSQQIDDVIDLTKNNYSSMHQDFNKNRQTEVDGILGFLLLKGEETGMKLPFIESLYQQIVSSGSA</sequence>
<dbReference type="InterPro" id="IPR008927">
    <property type="entry name" value="6-PGluconate_DH-like_C_sf"/>
</dbReference>
<evidence type="ECO:0000256" key="9">
    <source>
        <dbReference type="ARBA" id="ARBA00048793"/>
    </source>
</evidence>
<dbReference type="InterPro" id="IPR013328">
    <property type="entry name" value="6PGD_dom2"/>
</dbReference>
<evidence type="ECO:0000313" key="14">
    <source>
        <dbReference type="Proteomes" id="UP001249020"/>
    </source>
</evidence>
<dbReference type="GO" id="GO:0050661">
    <property type="term" value="F:NADP binding"/>
    <property type="evidence" value="ECO:0007669"/>
    <property type="project" value="TreeGrafter"/>
</dbReference>
<evidence type="ECO:0000256" key="1">
    <source>
        <dbReference type="ARBA" id="ARBA00004994"/>
    </source>
</evidence>
<comment type="caution">
    <text evidence="13">The sequence shown here is derived from an EMBL/GenBank/DDBJ whole genome shotgun (WGS) entry which is preliminary data.</text>
</comment>
<feature type="domain" description="Ketopantoate reductase N-terminal" evidence="11">
    <location>
        <begin position="3"/>
        <end position="148"/>
    </location>
</feature>
<dbReference type="Proteomes" id="UP001249020">
    <property type="component" value="Unassembled WGS sequence"/>
</dbReference>
<evidence type="ECO:0000256" key="8">
    <source>
        <dbReference type="ARBA" id="ARBA00032024"/>
    </source>
</evidence>
<keyword evidence="6 10" id="KW-0521">NADP</keyword>
<feature type="domain" description="Ketopantoate reductase C-terminal" evidence="12">
    <location>
        <begin position="180"/>
        <end position="297"/>
    </location>
</feature>
<evidence type="ECO:0000259" key="11">
    <source>
        <dbReference type="Pfam" id="PF02558"/>
    </source>
</evidence>
<name>A0AAW8R0V5_9ALTE</name>
<evidence type="ECO:0000259" key="12">
    <source>
        <dbReference type="Pfam" id="PF08546"/>
    </source>
</evidence>
<dbReference type="SUPFAM" id="SSF51735">
    <property type="entry name" value="NAD(P)-binding Rossmann-fold domains"/>
    <property type="match status" value="1"/>
</dbReference>
<dbReference type="Pfam" id="PF02558">
    <property type="entry name" value="ApbA"/>
    <property type="match status" value="1"/>
</dbReference>
<keyword evidence="14" id="KW-1185">Reference proteome</keyword>
<dbReference type="InterPro" id="IPR003710">
    <property type="entry name" value="ApbA"/>
</dbReference>
<comment type="catalytic activity">
    <reaction evidence="9 10">
        <text>(R)-pantoate + NADP(+) = 2-dehydropantoate + NADPH + H(+)</text>
        <dbReference type="Rhea" id="RHEA:16233"/>
        <dbReference type="ChEBI" id="CHEBI:11561"/>
        <dbReference type="ChEBI" id="CHEBI:15378"/>
        <dbReference type="ChEBI" id="CHEBI:15980"/>
        <dbReference type="ChEBI" id="CHEBI:57783"/>
        <dbReference type="ChEBI" id="CHEBI:58349"/>
        <dbReference type="EC" id="1.1.1.169"/>
    </reaction>
</comment>
<dbReference type="EMBL" id="JAVRIE010000003">
    <property type="protein sequence ID" value="MDT0582926.1"/>
    <property type="molecule type" value="Genomic_DNA"/>
</dbReference>
<evidence type="ECO:0000256" key="7">
    <source>
        <dbReference type="ARBA" id="ARBA00023002"/>
    </source>
</evidence>
<organism evidence="13 14">
    <name type="scientific">Brumicola blandensis</name>
    <dbReference type="NCBI Taxonomy" id="3075611"/>
    <lineage>
        <taxon>Bacteria</taxon>
        <taxon>Pseudomonadati</taxon>
        <taxon>Pseudomonadota</taxon>
        <taxon>Gammaproteobacteria</taxon>
        <taxon>Alteromonadales</taxon>
        <taxon>Alteromonadaceae</taxon>
        <taxon>Brumicola</taxon>
    </lineage>
</organism>
<dbReference type="Gene3D" id="1.10.1040.10">
    <property type="entry name" value="N-(1-d-carboxylethyl)-l-norvaline Dehydrogenase, domain 2"/>
    <property type="match status" value="1"/>
</dbReference>
<protein>
    <recommendedName>
        <fullName evidence="4 10">2-dehydropantoate 2-reductase</fullName>
        <ecNumber evidence="3 10">1.1.1.169</ecNumber>
    </recommendedName>
    <alternativeName>
        <fullName evidence="8 10">Ketopantoate reductase</fullName>
    </alternativeName>
</protein>
<keyword evidence="7 10" id="KW-0560">Oxidoreductase</keyword>
<gene>
    <name evidence="13" type="ORF">RM544_10275</name>
</gene>
<dbReference type="AlphaFoldDB" id="A0AAW8R0V5"/>
<comment type="pathway">
    <text evidence="1 10">Cofactor biosynthesis; (R)-pantothenate biosynthesis; (R)-pantoate from 3-methyl-2-oxobutanoate: step 2/2.</text>
</comment>
<comment type="function">
    <text evidence="10">Catalyzes the NADPH-dependent reduction of ketopantoate into pantoic acid.</text>
</comment>
<proteinExistence type="inferred from homology"/>
<evidence type="ECO:0000313" key="13">
    <source>
        <dbReference type="EMBL" id="MDT0582926.1"/>
    </source>
</evidence>
<dbReference type="PANTHER" id="PTHR43765">
    <property type="entry name" value="2-DEHYDROPANTOATE 2-REDUCTASE-RELATED"/>
    <property type="match status" value="1"/>
</dbReference>
<dbReference type="GO" id="GO:0015940">
    <property type="term" value="P:pantothenate biosynthetic process"/>
    <property type="evidence" value="ECO:0007669"/>
    <property type="project" value="UniProtKB-KW"/>
</dbReference>
<evidence type="ECO:0000256" key="2">
    <source>
        <dbReference type="ARBA" id="ARBA00007870"/>
    </source>
</evidence>
<dbReference type="InterPro" id="IPR013752">
    <property type="entry name" value="KPA_reductase"/>
</dbReference>
<evidence type="ECO:0000256" key="6">
    <source>
        <dbReference type="ARBA" id="ARBA00022857"/>
    </source>
</evidence>
<dbReference type="Gene3D" id="3.40.50.720">
    <property type="entry name" value="NAD(P)-binding Rossmann-like Domain"/>
    <property type="match status" value="1"/>
</dbReference>
<comment type="similarity">
    <text evidence="2 10">Belongs to the ketopantoate reductase family.</text>
</comment>
<dbReference type="Pfam" id="PF08546">
    <property type="entry name" value="ApbA_C"/>
    <property type="match status" value="1"/>
</dbReference>
<evidence type="ECO:0000256" key="10">
    <source>
        <dbReference type="RuleBase" id="RU362068"/>
    </source>
</evidence>
<dbReference type="InterPro" id="IPR036291">
    <property type="entry name" value="NAD(P)-bd_dom_sf"/>
</dbReference>
<dbReference type="GO" id="GO:0005737">
    <property type="term" value="C:cytoplasm"/>
    <property type="evidence" value="ECO:0007669"/>
    <property type="project" value="TreeGrafter"/>
</dbReference>
<keyword evidence="5 10" id="KW-0566">Pantothenate biosynthesis</keyword>
<evidence type="ECO:0000256" key="3">
    <source>
        <dbReference type="ARBA" id="ARBA00013014"/>
    </source>
</evidence>
<evidence type="ECO:0000256" key="5">
    <source>
        <dbReference type="ARBA" id="ARBA00022655"/>
    </source>
</evidence>